<name>A0A375YDY9_MYCPF</name>
<keyword evidence="1" id="KW-0449">Lipoprotein</keyword>
<protein>
    <submittedName>
        <fullName evidence="1">Lipoprotein LppJ</fullName>
    </submittedName>
</protein>
<evidence type="ECO:0000313" key="1">
    <source>
        <dbReference type="EMBL" id="SRX79268.1"/>
    </source>
</evidence>
<evidence type="ECO:0000313" key="2">
    <source>
        <dbReference type="Proteomes" id="UP000252008"/>
    </source>
</evidence>
<accession>A0A375YDY9</accession>
<dbReference type="Proteomes" id="UP000252008">
    <property type="component" value="Unassembled WGS sequence"/>
</dbReference>
<dbReference type="RefSeq" id="WP_237160697.1">
    <property type="nucleotide sequence ID" value="NZ_MVID01000004.1"/>
</dbReference>
<proteinExistence type="predicted"/>
<dbReference type="EMBL" id="UEGS01000001">
    <property type="protein sequence ID" value="SRX79268.1"/>
    <property type="molecule type" value="Genomic_DNA"/>
</dbReference>
<dbReference type="AlphaFoldDB" id="A0A375YDY9"/>
<reference evidence="1 2" key="1">
    <citation type="submission" date="2018-05" db="EMBL/GenBank/DDBJ databases">
        <authorList>
            <consortium name="IHU Genomes"/>
        </authorList>
    </citation>
    <scope>NUCLEOTIDE SEQUENCE [LARGE SCALE GENOMIC DNA]</scope>
    <source>
        <strain evidence="1 2">P7335</strain>
    </source>
</reference>
<sequence length="187" mass="19707">MTRPVPPPLRLPLPLAHRRAAAVLAALTALVVPIGGCSEMSAQNDPQVSPLSDEESRAQVVDAAREIVRTAGLDITYANLQWEWCNDQGEPPFRTKVELAFVVPPGSTGQAAGTEIATTVAAQPGWEPGPPPGQHSAGDVVHKGNVWATVGPGNNPDRGGIVVFGECRNMNDHRDTGGVEITDEIRG</sequence>
<keyword evidence="2" id="KW-1185">Reference proteome</keyword>
<gene>
    <name evidence="1" type="primary">lppJ</name>
    <name evidence="1" type="ORF">MPP7335_01004</name>
</gene>
<organism evidence="1 2">
    <name type="scientific">Mycolicibacterium parafortuitum</name>
    <name type="common">Mycobacterium parafortuitum</name>
    <dbReference type="NCBI Taxonomy" id="39692"/>
    <lineage>
        <taxon>Bacteria</taxon>
        <taxon>Bacillati</taxon>
        <taxon>Actinomycetota</taxon>
        <taxon>Actinomycetes</taxon>
        <taxon>Mycobacteriales</taxon>
        <taxon>Mycobacteriaceae</taxon>
        <taxon>Mycolicibacterium</taxon>
    </lineage>
</organism>
<dbReference type="STRING" id="39692.BST38_07990"/>